<evidence type="ECO:0000256" key="1">
    <source>
        <dbReference type="SAM" id="MobiDB-lite"/>
    </source>
</evidence>
<organism evidence="4">
    <name type="scientific">Soboliphyme baturini</name>
    <dbReference type="NCBI Taxonomy" id="241478"/>
    <lineage>
        <taxon>Eukaryota</taxon>
        <taxon>Metazoa</taxon>
        <taxon>Ecdysozoa</taxon>
        <taxon>Nematoda</taxon>
        <taxon>Enoplea</taxon>
        <taxon>Dorylaimia</taxon>
        <taxon>Dioctophymatida</taxon>
        <taxon>Dioctophymatoidea</taxon>
        <taxon>Soboliphymatidae</taxon>
        <taxon>Soboliphyme</taxon>
    </lineage>
</organism>
<dbReference type="AlphaFoldDB" id="A0A183IDW3"/>
<feature type="region of interest" description="Disordered" evidence="1">
    <location>
        <begin position="45"/>
        <end position="103"/>
    </location>
</feature>
<dbReference type="EMBL" id="UZAM01006960">
    <property type="protein sequence ID" value="VDO95553.1"/>
    <property type="molecule type" value="Genomic_DNA"/>
</dbReference>
<sequence length="123" mass="13273">MAVSDRSTDIPTTATTHDIKAPVLETKESPAICSDPVSQIRCSTVSLPGDVQGGPLGEKNGGSSSPLDDDFHLRRRTETAVPLAGQMDDRRPADQSTKRERSLSYMRITAKAESYVNDDDHSG</sequence>
<evidence type="ECO:0000313" key="4">
    <source>
        <dbReference type="WBParaSite" id="SBAD_0000189501-mRNA-1"/>
    </source>
</evidence>
<protein>
    <submittedName>
        <fullName evidence="2 4">Uncharacterized protein</fullName>
    </submittedName>
</protein>
<evidence type="ECO:0000313" key="3">
    <source>
        <dbReference type="Proteomes" id="UP000270296"/>
    </source>
</evidence>
<keyword evidence="3" id="KW-1185">Reference proteome</keyword>
<feature type="compositionally biased region" description="Gly residues" evidence="1">
    <location>
        <begin position="51"/>
        <end position="60"/>
    </location>
</feature>
<evidence type="ECO:0000313" key="2">
    <source>
        <dbReference type="EMBL" id="VDO95553.1"/>
    </source>
</evidence>
<proteinExistence type="predicted"/>
<feature type="region of interest" description="Disordered" evidence="1">
    <location>
        <begin position="1"/>
        <end position="24"/>
    </location>
</feature>
<dbReference type="Proteomes" id="UP000270296">
    <property type="component" value="Unassembled WGS sequence"/>
</dbReference>
<dbReference type="WBParaSite" id="SBAD_0000189501-mRNA-1">
    <property type="protein sequence ID" value="SBAD_0000189501-mRNA-1"/>
    <property type="gene ID" value="SBAD_0000189501"/>
</dbReference>
<accession>A0A183IDW3</accession>
<feature type="compositionally biased region" description="Basic and acidic residues" evidence="1">
    <location>
        <begin position="87"/>
        <end position="102"/>
    </location>
</feature>
<reference evidence="2 3" key="2">
    <citation type="submission" date="2018-11" db="EMBL/GenBank/DDBJ databases">
        <authorList>
            <consortium name="Pathogen Informatics"/>
        </authorList>
    </citation>
    <scope>NUCLEOTIDE SEQUENCE [LARGE SCALE GENOMIC DNA]</scope>
</reference>
<gene>
    <name evidence="2" type="ORF">SBAD_LOCUS1807</name>
</gene>
<name>A0A183IDW3_9BILA</name>
<reference evidence="4" key="1">
    <citation type="submission" date="2016-06" db="UniProtKB">
        <authorList>
            <consortium name="WormBaseParasite"/>
        </authorList>
    </citation>
    <scope>IDENTIFICATION</scope>
</reference>
<feature type="compositionally biased region" description="Basic and acidic residues" evidence="1">
    <location>
        <begin position="69"/>
        <end position="78"/>
    </location>
</feature>